<dbReference type="PANTHER" id="PTHR39650:SF1">
    <property type="entry name" value="CDP-ARCHAEOL SYNTHASE"/>
    <property type="match status" value="1"/>
</dbReference>
<proteinExistence type="predicted"/>
<sequence>KSIMKRIMHSFNSLPVVKDIDGNKVMIKAAERWVDNSYRAIDLAVKRINLDFNDINILLYAFLSGLGAIAGDSIKSFFKRRVNIKPGKAWIPFDQIDYIFGGILFVLPYIQLDIIYYVLIFILYLIIHPITTVIGYYIKLKDSPI</sequence>
<gene>
    <name evidence="2" type="ORF">US52_C0011G0015</name>
</gene>
<feature type="transmembrane region" description="Helical" evidence="1">
    <location>
        <begin position="116"/>
        <end position="138"/>
    </location>
</feature>
<dbReference type="PANTHER" id="PTHR39650">
    <property type="entry name" value="CDP-ARCHAEOL SYNTHASE"/>
    <property type="match status" value="1"/>
</dbReference>
<keyword evidence="1" id="KW-0472">Membrane</keyword>
<evidence type="ECO:0000313" key="3">
    <source>
        <dbReference type="Proteomes" id="UP000034852"/>
    </source>
</evidence>
<dbReference type="EMBL" id="LBTH01000011">
    <property type="protein sequence ID" value="KKQ36051.1"/>
    <property type="molecule type" value="Genomic_DNA"/>
</dbReference>
<feature type="transmembrane region" description="Helical" evidence="1">
    <location>
        <begin position="57"/>
        <end position="78"/>
    </location>
</feature>
<evidence type="ECO:0000313" key="2">
    <source>
        <dbReference type="EMBL" id="KKQ36051.1"/>
    </source>
</evidence>
<comment type="caution">
    <text evidence="2">The sequence shown here is derived from an EMBL/GenBank/DDBJ whole genome shotgun (WGS) entry which is preliminary data.</text>
</comment>
<evidence type="ECO:0000256" key="1">
    <source>
        <dbReference type="SAM" id="Phobius"/>
    </source>
</evidence>
<name>A0A0G0K5X1_9BACT</name>
<accession>A0A0G0K5X1</accession>
<keyword evidence="1" id="KW-1133">Transmembrane helix</keyword>
<protein>
    <recommendedName>
        <fullName evidence="4">CDP-2,3-bis-(O-geranylgeranyl)-sn-glycerol synthase</fullName>
    </recommendedName>
</protein>
<dbReference type="Pfam" id="PF01864">
    <property type="entry name" value="CarS-like"/>
    <property type="match status" value="1"/>
</dbReference>
<evidence type="ECO:0008006" key="4">
    <source>
        <dbReference type="Google" id="ProtNLM"/>
    </source>
</evidence>
<keyword evidence="1" id="KW-0812">Transmembrane</keyword>
<feature type="non-terminal residue" evidence="2">
    <location>
        <position position="1"/>
    </location>
</feature>
<organism evidence="2 3">
    <name type="scientific">candidate division WS6 bacterium GW2011_GWA2_37_6</name>
    <dbReference type="NCBI Taxonomy" id="1619087"/>
    <lineage>
        <taxon>Bacteria</taxon>
        <taxon>Candidatus Dojkabacteria</taxon>
    </lineage>
</organism>
<dbReference type="Proteomes" id="UP000034852">
    <property type="component" value="Unassembled WGS sequence"/>
</dbReference>
<reference evidence="2" key="1">
    <citation type="journal article" date="2015" name="Nature">
        <title>rRNA introns, odd ribosomes, and small enigmatic genomes across a large radiation of phyla.</title>
        <authorList>
            <person name="Brown C.T."/>
            <person name="Hug L.A."/>
            <person name="Thomas B.C."/>
            <person name="Sharon I."/>
            <person name="Castelle C.J."/>
            <person name="Singh A."/>
            <person name="Wilkins M.J."/>
            <person name="Williams K.H."/>
            <person name="Banfield J.F."/>
        </authorList>
    </citation>
    <scope>NUCLEOTIDE SEQUENCE [LARGE SCALE GENOMIC DNA]</scope>
</reference>
<dbReference type="InterPro" id="IPR032690">
    <property type="entry name" value="CarS"/>
</dbReference>
<feature type="transmembrane region" description="Helical" evidence="1">
    <location>
        <begin position="90"/>
        <end position="110"/>
    </location>
</feature>
<dbReference type="AlphaFoldDB" id="A0A0G0K5X1"/>